<keyword evidence="6" id="KW-1185">Reference proteome</keyword>
<accession>A0A0N1IFG2</accession>
<dbReference type="Pfam" id="PF13606">
    <property type="entry name" value="Ank_3"/>
    <property type="match status" value="1"/>
</dbReference>
<sequence>MTLCFSNIKTARNIARGAAHTNLRVARDAFAKAAALRLLEAARTGDVETARALLDSRPRLVNCRDVDGRHSTPLHFAAGYNRLPLAQLLLQRGADVHAKDKGGLVPLHNACSYGHYEVTELLVSAGAGVNAADLWRFTPLHEAAAKGKADIVRLLLKHGADPTRRNRDGLTPLQLVRAGDCDTADALRGDAALLDAAKRGDLARAKKLITAQNVNCRDAHGRNSTPLHLAAGYNNLEVAEALLEAGAAVSARDKGGLVPLHNAASYGHLELAALLLRAGTPPNAADRWGFTPLHEAAHKARTQLCALLVSCHAHMHTHHAHMHTHHAHMPTHHTHMHTDHAHKSTKPCPQVHKPHPHDEIKAKSDTEALVIGVQYDIVTIGNPAYPEYLITYQIVNEEISTGTA</sequence>
<dbReference type="Pfam" id="PF13637">
    <property type="entry name" value="Ank_4"/>
    <property type="match status" value="1"/>
</dbReference>
<reference evidence="5 6" key="1">
    <citation type="journal article" date="2015" name="Nat. Commun.">
        <title>Outbred genome sequencing and CRISPR/Cas9 gene editing in butterflies.</title>
        <authorList>
            <person name="Li X."/>
            <person name="Fan D."/>
            <person name="Zhang W."/>
            <person name="Liu G."/>
            <person name="Zhang L."/>
            <person name="Zhao L."/>
            <person name="Fang X."/>
            <person name="Chen L."/>
            <person name="Dong Y."/>
            <person name="Chen Y."/>
            <person name="Ding Y."/>
            <person name="Zhao R."/>
            <person name="Feng M."/>
            <person name="Zhu Y."/>
            <person name="Feng Y."/>
            <person name="Jiang X."/>
            <person name="Zhu D."/>
            <person name="Xiang H."/>
            <person name="Feng X."/>
            <person name="Li S."/>
            <person name="Wang J."/>
            <person name="Zhang G."/>
            <person name="Kronforst M.R."/>
            <person name="Wang W."/>
        </authorList>
    </citation>
    <scope>NUCLEOTIDE SEQUENCE [LARGE SCALE GENOMIC DNA]</scope>
    <source>
        <strain evidence="5">Ya'a_city_454_Pm</strain>
        <tissue evidence="5">Whole body</tissue>
    </source>
</reference>
<evidence type="ECO:0000256" key="2">
    <source>
        <dbReference type="ARBA" id="ARBA00023043"/>
    </source>
</evidence>
<evidence type="ECO:0000256" key="3">
    <source>
        <dbReference type="PROSITE-ProRule" id="PRU00023"/>
    </source>
</evidence>
<evidence type="ECO:0000313" key="5">
    <source>
        <dbReference type="EMBL" id="KPJ16139.1"/>
    </source>
</evidence>
<name>A0A0N1IFG2_PAPMA</name>
<dbReference type="InterPro" id="IPR050889">
    <property type="entry name" value="Dendritic_Spine_Reg/Scaffold"/>
</dbReference>
<dbReference type="PANTHER" id="PTHR24166">
    <property type="entry name" value="ROLLING PEBBLES, ISOFORM B"/>
    <property type="match status" value="1"/>
</dbReference>
<dbReference type="AlphaFoldDB" id="A0A0N1IFG2"/>
<evidence type="ECO:0000313" key="6">
    <source>
        <dbReference type="Proteomes" id="UP000053240"/>
    </source>
</evidence>
<dbReference type="PANTHER" id="PTHR24166:SF52">
    <property type="entry name" value="ANKYRIN REPEAT DOMAIN-CONTAINING PROTEIN 65"/>
    <property type="match status" value="1"/>
</dbReference>
<feature type="repeat" description="ANK" evidence="3">
    <location>
        <begin position="69"/>
        <end position="101"/>
    </location>
</feature>
<evidence type="ECO:0000256" key="4">
    <source>
        <dbReference type="SAM" id="MobiDB-lite"/>
    </source>
</evidence>
<dbReference type="FunFam" id="1.25.40.20:FF:000009">
    <property type="entry name" value="Poly [ADP-ribose] polymerase"/>
    <property type="match status" value="1"/>
</dbReference>
<dbReference type="Proteomes" id="UP000053240">
    <property type="component" value="Unassembled WGS sequence"/>
</dbReference>
<keyword evidence="1" id="KW-0677">Repeat</keyword>
<proteinExistence type="predicted"/>
<dbReference type="SUPFAM" id="SSF48403">
    <property type="entry name" value="Ankyrin repeat"/>
    <property type="match status" value="1"/>
</dbReference>
<dbReference type="SMART" id="SM00248">
    <property type="entry name" value="ANK"/>
    <property type="match status" value="8"/>
</dbReference>
<keyword evidence="2 3" id="KW-0040">ANK repeat</keyword>
<dbReference type="InParanoid" id="A0A0N1IFG2"/>
<dbReference type="InterPro" id="IPR002110">
    <property type="entry name" value="Ankyrin_rpt"/>
</dbReference>
<feature type="region of interest" description="Disordered" evidence="4">
    <location>
        <begin position="337"/>
        <end position="358"/>
    </location>
</feature>
<dbReference type="InterPro" id="IPR036770">
    <property type="entry name" value="Ankyrin_rpt-contain_sf"/>
</dbReference>
<feature type="repeat" description="ANK" evidence="3">
    <location>
        <begin position="102"/>
        <end position="134"/>
    </location>
</feature>
<feature type="repeat" description="ANK" evidence="3">
    <location>
        <begin position="135"/>
        <end position="167"/>
    </location>
</feature>
<dbReference type="EMBL" id="KQ460301">
    <property type="protein sequence ID" value="KPJ16139.1"/>
    <property type="molecule type" value="Genomic_DNA"/>
</dbReference>
<organism evidence="5 6">
    <name type="scientific">Papilio machaon</name>
    <name type="common">Old World swallowtail butterfly</name>
    <dbReference type="NCBI Taxonomy" id="76193"/>
    <lineage>
        <taxon>Eukaryota</taxon>
        <taxon>Metazoa</taxon>
        <taxon>Ecdysozoa</taxon>
        <taxon>Arthropoda</taxon>
        <taxon>Hexapoda</taxon>
        <taxon>Insecta</taxon>
        <taxon>Pterygota</taxon>
        <taxon>Neoptera</taxon>
        <taxon>Endopterygota</taxon>
        <taxon>Lepidoptera</taxon>
        <taxon>Glossata</taxon>
        <taxon>Ditrysia</taxon>
        <taxon>Papilionoidea</taxon>
        <taxon>Papilionidae</taxon>
        <taxon>Papilioninae</taxon>
        <taxon>Papilio</taxon>
    </lineage>
</organism>
<dbReference type="STRING" id="76193.A0A0N1IFG2"/>
<dbReference type="PROSITE" id="PS50297">
    <property type="entry name" value="ANK_REP_REGION"/>
    <property type="match status" value="5"/>
</dbReference>
<dbReference type="PRINTS" id="PR01415">
    <property type="entry name" value="ANKYRIN"/>
</dbReference>
<dbReference type="Pfam" id="PF12796">
    <property type="entry name" value="Ank_2"/>
    <property type="match status" value="2"/>
</dbReference>
<feature type="repeat" description="ANK" evidence="3">
    <location>
        <begin position="222"/>
        <end position="254"/>
    </location>
</feature>
<dbReference type="Gene3D" id="1.25.40.20">
    <property type="entry name" value="Ankyrin repeat-containing domain"/>
    <property type="match status" value="2"/>
</dbReference>
<protein>
    <submittedName>
        <fullName evidence="5">Tankyrase-1</fullName>
    </submittedName>
</protein>
<dbReference type="PROSITE" id="PS50088">
    <property type="entry name" value="ANK_REPEAT"/>
    <property type="match status" value="5"/>
</dbReference>
<gene>
    <name evidence="5" type="ORF">RR48_02370</name>
</gene>
<feature type="repeat" description="ANK" evidence="3">
    <location>
        <begin position="255"/>
        <end position="287"/>
    </location>
</feature>
<evidence type="ECO:0000256" key="1">
    <source>
        <dbReference type="ARBA" id="ARBA00022737"/>
    </source>
</evidence>